<dbReference type="Proteomes" id="UP000051952">
    <property type="component" value="Unassembled WGS sequence"/>
</dbReference>
<dbReference type="InterPro" id="IPR036849">
    <property type="entry name" value="Enolase-like_C_sf"/>
</dbReference>
<dbReference type="SMART" id="SM01193">
    <property type="entry name" value="Enolase_N"/>
    <property type="match status" value="1"/>
</dbReference>
<name>A0A0S4J8N5_BODSA</name>
<keyword evidence="13" id="KW-1185">Reference proteome</keyword>
<dbReference type="HAMAP" id="MF_00318">
    <property type="entry name" value="Enolase"/>
    <property type="match status" value="1"/>
</dbReference>
<dbReference type="InterPro" id="IPR020810">
    <property type="entry name" value="Enolase_C"/>
</dbReference>
<protein>
    <recommendedName>
        <fullName evidence="3">phosphopyruvate hydratase</fullName>
        <ecNumber evidence="3">4.2.1.11</ecNumber>
    </recommendedName>
</protein>
<comment type="similarity">
    <text evidence="2">Belongs to the enolase family.</text>
</comment>
<sequence>MATILKVHAREVLDSRGNPTVEVEITTANGLFRSAVPSGASTGIYEAYELHDKDKKRYTGKGCLNAVRNVIDVIGPALTGKDVTDQAALDKLLRDLDGTKNKSKLGANAILGCSMAISKAAASYNNIPLYQYIANLAGNTDLRLPVPCFNVINGGKHAGNALPFQEFMIAPVKAETFADALRMGAEVYHALKTIIKKKYGQDAVNVGDEGGFAPPVQDINEPLPILMEAIEAAGHKGKFAICMDCAASEAFDEPSKQYNLTFKNPEPTLVSAKQLEQTYVKWATDYPIVSIEDPFDQDDFDAWASVTAALKGTAQVVGDDLTVTNTERIKMAIEKSACNALLLKINQIGTISEAIESAKLCLSNGWAVMVSHRSGETEDTYIADLVVGLGCGQIKTGAPCRGERTAKLNQLLRIEEELGSSAKFGFPAWK</sequence>
<evidence type="ECO:0000256" key="1">
    <source>
        <dbReference type="ARBA" id="ARBA00005031"/>
    </source>
</evidence>
<dbReference type="GO" id="GO:0004634">
    <property type="term" value="F:phosphopyruvate hydratase activity"/>
    <property type="evidence" value="ECO:0007669"/>
    <property type="project" value="UniProtKB-EC"/>
</dbReference>
<feature type="binding site" evidence="8">
    <location>
        <position position="319"/>
    </location>
    <ligand>
        <name>substrate</name>
    </ligand>
</feature>
<keyword evidence="4 9" id="KW-0460">Magnesium</keyword>
<dbReference type="PRINTS" id="PR00148">
    <property type="entry name" value="ENOLASE"/>
</dbReference>
<feature type="active site" description="Proton donor" evidence="7">
    <location>
        <position position="209"/>
    </location>
</feature>
<evidence type="ECO:0000256" key="4">
    <source>
        <dbReference type="ARBA" id="ARBA00022842"/>
    </source>
</evidence>
<feature type="binding site" evidence="8">
    <location>
        <begin position="371"/>
        <end position="374"/>
    </location>
    <ligand>
        <name>substrate</name>
    </ligand>
</feature>
<feature type="binding site" evidence="8">
    <location>
        <position position="166"/>
    </location>
    <ligand>
        <name>substrate</name>
    </ligand>
</feature>
<dbReference type="PANTHER" id="PTHR11902:SF1">
    <property type="entry name" value="ENOLASE"/>
    <property type="match status" value="1"/>
</dbReference>
<dbReference type="VEuPathDB" id="TriTrypDB:BSAL_88625"/>
<feature type="active site" description="Proton acceptor" evidence="7">
    <location>
        <position position="344"/>
    </location>
</feature>
<evidence type="ECO:0000313" key="13">
    <source>
        <dbReference type="Proteomes" id="UP000051952"/>
    </source>
</evidence>
<evidence type="ECO:0000256" key="6">
    <source>
        <dbReference type="ARBA" id="ARBA00023239"/>
    </source>
</evidence>
<dbReference type="SFLD" id="SFLDF00002">
    <property type="entry name" value="enolase"/>
    <property type="match status" value="1"/>
</dbReference>
<evidence type="ECO:0000256" key="9">
    <source>
        <dbReference type="PIRSR" id="PIRSR001400-3"/>
    </source>
</evidence>
<dbReference type="InterPro" id="IPR020809">
    <property type="entry name" value="Enolase_CS"/>
</dbReference>
<feature type="binding site" evidence="9">
    <location>
        <position position="244"/>
    </location>
    <ligand>
        <name>Mg(2+)</name>
        <dbReference type="ChEBI" id="CHEBI:18420"/>
    </ligand>
</feature>
<dbReference type="Gene3D" id="3.20.20.120">
    <property type="entry name" value="Enolase-like C-terminal domain"/>
    <property type="match status" value="1"/>
</dbReference>
<keyword evidence="6" id="KW-0456">Lyase</keyword>
<dbReference type="SFLD" id="SFLDS00001">
    <property type="entry name" value="Enolase"/>
    <property type="match status" value="1"/>
</dbReference>
<dbReference type="InterPro" id="IPR029017">
    <property type="entry name" value="Enolase-like_N"/>
</dbReference>
<comment type="pathway">
    <text evidence="1">Carbohydrate degradation; glycolysis; pyruvate from D-glyceraldehyde 3-phosphate: step 4/5.</text>
</comment>
<feature type="domain" description="Enolase N-terminal" evidence="11">
    <location>
        <begin position="4"/>
        <end position="133"/>
    </location>
</feature>
<evidence type="ECO:0000313" key="12">
    <source>
        <dbReference type="EMBL" id="CUG84387.1"/>
    </source>
</evidence>
<dbReference type="AlphaFoldDB" id="A0A0S4J8N5"/>
<dbReference type="PROSITE" id="PS00164">
    <property type="entry name" value="ENOLASE"/>
    <property type="match status" value="1"/>
</dbReference>
<proteinExistence type="inferred from homology"/>
<feature type="domain" description="Enolase C-terminal TIM barrel" evidence="10">
    <location>
        <begin position="141"/>
        <end position="428"/>
    </location>
</feature>
<dbReference type="SUPFAM" id="SSF54826">
    <property type="entry name" value="Enolase N-terminal domain-like"/>
    <property type="match status" value="1"/>
</dbReference>
<comment type="cofactor">
    <cofactor evidence="9">
        <name>Mg(2+)</name>
        <dbReference type="ChEBI" id="CHEBI:18420"/>
    </cofactor>
    <text evidence="9">Mg(2+) is required for catalysis and for stabilizing the dimer.</text>
</comment>
<evidence type="ECO:0000259" key="11">
    <source>
        <dbReference type="SMART" id="SM01193"/>
    </source>
</evidence>
<evidence type="ECO:0000256" key="8">
    <source>
        <dbReference type="PIRSR" id="PIRSR001400-2"/>
    </source>
</evidence>
<feature type="binding site" evidence="9">
    <location>
        <position position="292"/>
    </location>
    <ligand>
        <name>Mg(2+)</name>
        <dbReference type="ChEBI" id="CHEBI:18420"/>
    </ligand>
</feature>
<dbReference type="UniPathway" id="UPA00109">
    <property type="reaction ID" value="UER00187"/>
</dbReference>
<feature type="binding site" evidence="8">
    <location>
        <position position="157"/>
    </location>
    <ligand>
        <name>substrate</name>
    </ligand>
</feature>
<dbReference type="Gene3D" id="3.30.390.10">
    <property type="entry name" value="Enolase-like, N-terminal domain"/>
    <property type="match status" value="1"/>
</dbReference>
<dbReference type="GO" id="GO:0000015">
    <property type="term" value="C:phosphopyruvate hydratase complex"/>
    <property type="evidence" value="ECO:0007669"/>
    <property type="project" value="InterPro"/>
</dbReference>
<feature type="binding site" evidence="8">
    <location>
        <position position="395"/>
    </location>
    <ligand>
        <name>substrate</name>
    </ligand>
</feature>
<evidence type="ECO:0000256" key="5">
    <source>
        <dbReference type="ARBA" id="ARBA00023152"/>
    </source>
</evidence>
<dbReference type="GO" id="GO:0000287">
    <property type="term" value="F:magnesium ion binding"/>
    <property type="evidence" value="ECO:0007669"/>
    <property type="project" value="InterPro"/>
</dbReference>
<evidence type="ECO:0000256" key="3">
    <source>
        <dbReference type="ARBA" id="ARBA00012058"/>
    </source>
</evidence>
<keyword evidence="5" id="KW-0324">Glycolysis</keyword>
<dbReference type="PANTHER" id="PTHR11902">
    <property type="entry name" value="ENOLASE"/>
    <property type="match status" value="1"/>
</dbReference>
<organism evidence="12 13">
    <name type="scientific">Bodo saltans</name>
    <name type="common">Flagellated protozoan</name>
    <dbReference type="NCBI Taxonomy" id="75058"/>
    <lineage>
        <taxon>Eukaryota</taxon>
        <taxon>Discoba</taxon>
        <taxon>Euglenozoa</taxon>
        <taxon>Kinetoplastea</taxon>
        <taxon>Metakinetoplastina</taxon>
        <taxon>Eubodonida</taxon>
        <taxon>Bodonidae</taxon>
        <taxon>Bodo</taxon>
    </lineage>
</organism>
<dbReference type="PIRSF" id="PIRSF001400">
    <property type="entry name" value="Enolase"/>
    <property type="match status" value="1"/>
</dbReference>
<dbReference type="OMA" id="RCMMSHR"/>
<dbReference type="OrthoDB" id="268558at2759"/>
<dbReference type="EC" id="4.2.1.11" evidence="3"/>
<dbReference type="GO" id="GO:0006096">
    <property type="term" value="P:glycolytic process"/>
    <property type="evidence" value="ECO:0007669"/>
    <property type="project" value="UniProtKB-UniPathway"/>
</dbReference>
<reference evidence="13" key="1">
    <citation type="submission" date="2015-09" db="EMBL/GenBank/DDBJ databases">
        <authorList>
            <consortium name="Pathogen Informatics"/>
        </authorList>
    </citation>
    <scope>NUCLEOTIDE SEQUENCE [LARGE SCALE GENOMIC DNA]</scope>
    <source>
        <strain evidence="13">Lake Konstanz</strain>
    </source>
</reference>
<feature type="binding site" evidence="8">
    <location>
        <position position="292"/>
    </location>
    <ligand>
        <name>substrate</name>
    </ligand>
</feature>
<dbReference type="SFLD" id="SFLDG00178">
    <property type="entry name" value="enolase"/>
    <property type="match status" value="1"/>
</dbReference>
<feature type="binding site" evidence="9">
    <location>
        <position position="319"/>
    </location>
    <ligand>
        <name>Mg(2+)</name>
        <dbReference type="ChEBI" id="CHEBI:18420"/>
    </ligand>
</feature>
<evidence type="ECO:0000259" key="10">
    <source>
        <dbReference type="SMART" id="SM01192"/>
    </source>
</evidence>
<dbReference type="InterPro" id="IPR020811">
    <property type="entry name" value="Enolase_N"/>
</dbReference>
<keyword evidence="9" id="KW-0479">Metal-binding</keyword>
<dbReference type="InterPro" id="IPR000941">
    <property type="entry name" value="Enolase"/>
</dbReference>
<evidence type="ECO:0000256" key="7">
    <source>
        <dbReference type="PIRSR" id="PIRSR001400-1"/>
    </source>
</evidence>
<dbReference type="SUPFAM" id="SSF51604">
    <property type="entry name" value="Enolase C-terminal domain-like"/>
    <property type="match status" value="1"/>
</dbReference>
<dbReference type="EMBL" id="CYKH01001117">
    <property type="protein sequence ID" value="CUG84387.1"/>
    <property type="molecule type" value="Genomic_DNA"/>
</dbReference>
<gene>
    <name evidence="12" type="ORF">BSAL_88625</name>
</gene>
<dbReference type="NCBIfam" id="TIGR01060">
    <property type="entry name" value="eno"/>
    <property type="match status" value="1"/>
</dbReference>
<evidence type="ECO:0000256" key="2">
    <source>
        <dbReference type="ARBA" id="ARBA00009604"/>
    </source>
</evidence>
<dbReference type="Pfam" id="PF03952">
    <property type="entry name" value="Enolase_N"/>
    <property type="match status" value="1"/>
</dbReference>
<dbReference type="SMART" id="SM01192">
    <property type="entry name" value="Enolase_C"/>
    <property type="match status" value="1"/>
</dbReference>
<dbReference type="Pfam" id="PF00113">
    <property type="entry name" value="Enolase_C"/>
    <property type="match status" value="1"/>
</dbReference>
<dbReference type="CDD" id="cd03313">
    <property type="entry name" value="enolase"/>
    <property type="match status" value="1"/>
</dbReference>
<dbReference type="FunFam" id="3.20.20.120:FF:000002">
    <property type="entry name" value="Enolase 1"/>
    <property type="match status" value="1"/>
</dbReference>
<dbReference type="FunFam" id="3.30.390.10:FF:000001">
    <property type="entry name" value="Enolase"/>
    <property type="match status" value="1"/>
</dbReference>
<accession>A0A0S4J8N5</accession>